<keyword evidence="4" id="KW-1185">Reference proteome</keyword>
<dbReference type="RefSeq" id="WP_115990896.1">
    <property type="nucleotide sequence ID" value="NZ_QRDY01000001.1"/>
</dbReference>
<dbReference type="CDD" id="cd01092">
    <property type="entry name" value="APP-like"/>
    <property type="match status" value="1"/>
</dbReference>
<dbReference type="GO" id="GO:0004177">
    <property type="term" value="F:aminopeptidase activity"/>
    <property type="evidence" value="ECO:0007669"/>
    <property type="project" value="UniProtKB-KW"/>
</dbReference>
<evidence type="ECO:0000313" key="3">
    <source>
        <dbReference type="EMBL" id="RED65937.1"/>
    </source>
</evidence>
<evidence type="ECO:0000313" key="4">
    <source>
        <dbReference type="Proteomes" id="UP000256869"/>
    </source>
</evidence>
<proteinExistence type="predicted"/>
<dbReference type="Pfam" id="PF01321">
    <property type="entry name" value="Creatinase_N"/>
    <property type="match status" value="1"/>
</dbReference>
<feature type="domain" description="Peptidase M24" evidence="1">
    <location>
        <begin position="136"/>
        <end position="338"/>
    </location>
</feature>
<sequence>MPRVARIRNMLVEKGLDGVYVSSSENRAYFSGFTGSNGHLFVTTEQSVLITDPRYTEQANDETNEWTIVTHGLNAMATIKEQVSLLGAVKIGYETNKLTDAECIGLKRELPEVEWIPLQDYGLEFRSVKDDEELRRIKTAIHIADRALIRLAEKIKPGMSEREIQIELEHLMALEGSEGPAFGTIVASGPRASLPHGTATDKKVVPGEMVVIDCGATFKGYRSDITRTLWVEVPEPEILAIFHIVLKAQEAALNAIKPGMTCGDIDRIHRDVFEREGMEPYSLRGLGHGVGLHIHELPRVVMGSSEKIVPGMVFTVEPGLYVPGVGGVRIEDIVRVTEEGCEVLTNCPKILKVHGDGQKGAEKRWSKF</sequence>
<dbReference type="Gene3D" id="3.90.230.10">
    <property type="entry name" value="Creatinase/methionine aminopeptidase superfamily"/>
    <property type="match status" value="1"/>
</dbReference>
<accession>A0A3D9IWG5</accession>
<keyword evidence="3" id="KW-0031">Aminopeptidase</keyword>
<keyword evidence="3" id="KW-0378">Hydrolase</keyword>
<keyword evidence="3" id="KW-0645">Protease</keyword>
<dbReference type="InterPro" id="IPR000587">
    <property type="entry name" value="Creatinase_N"/>
</dbReference>
<dbReference type="Proteomes" id="UP000256869">
    <property type="component" value="Unassembled WGS sequence"/>
</dbReference>
<dbReference type="Pfam" id="PF00557">
    <property type="entry name" value="Peptidase_M24"/>
    <property type="match status" value="1"/>
</dbReference>
<dbReference type="InterPro" id="IPR036005">
    <property type="entry name" value="Creatinase/aminopeptidase-like"/>
</dbReference>
<dbReference type="SUPFAM" id="SSF55920">
    <property type="entry name" value="Creatinase/aminopeptidase"/>
    <property type="match status" value="1"/>
</dbReference>
<protein>
    <submittedName>
        <fullName evidence="3">Xaa-Pro aminopeptidase</fullName>
    </submittedName>
</protein>
<dbReference type="PANTHER" id="PTHR46112">
    <property type="entry name" value="AMINOPEPTIDASE"/>
    <property type="match status" value="1"/>
</dbReference>
<dbReference type="InterPro" id="IPR050659">
    <property type="entry name" value="Peptidase_M24B"/>
</dbReference>
<dbReference type="OrthoDB" id="9806388at2"/>
<feature type="domain" description="Creatinase N-terminal" evidence="2">
    <location>
        <begin position="3"/>
        <end position="127"/>
    </location>
</feature>
<dbReference type="PANTHER" id="PTHR46112:SF3">
    <property type="entry name" value="AMINOPEPTIDASE YPDF"/>
    <property type="match status" value="1"/>
</dbReference>
<dbReference type="InterPro" id="IPR000994">
    <property type="entry name" value="Pept_M24"/>
</dbReference>
<dbReference type="InterPro" id="IPR029149">
    <property type="entry name" value="Creatin/AminoP/Spt16_N"/>
</dbReference>
<name>A0A3D9IWG5_9BACL</name>
<comment type="caution">
    <text evidence="3">The sequence shown here is derived from an EMBL/GenBank/DDBJ whole genome shotgun (WGS) entry which is preliminary data.</text>
</comment>
<dbReference type="SUPFAM" id="SSF53092">
    <property type="entry name" value="Creatinase/prolidase N-terminal domain"/>
    <property type="match status" value="1"/>
</dbReference>
<gene>
    <name evidence="3" type="ORF">DFP95_101433</name>
</gene>
<evidence type="ECO:0000259" key="1">
    <source>
        <dbReference type="Pfam" id="PF00557"/>
    </source>
</evidence>
<dbReference type="Gene3D" id="3.40.350.10">
    <property type="entry name" value="Creatinase/prolidase N-terminal domain"/>
    <property type="match status" value="1"/>
</dbReference>
<reference evidence="3 4" key="1">
    <citation type="submission" date="2018-07" db="EMBL/GenBank/DDBJ databases">
        <title>Genomic Encyclopedia of Type Strains, Phase III (KMG-III): the genomes of soil and plant-associated and newly described type strains.</title>
        <authorList>
            <person name="Whitman W."/>
        </authorList>
    </citation>
    <scope>NUCLEOTIDE SEQUENCE [LARGE SCALE GENOMIC DNA]</scope>
    <source>
        <strain evidence="3 4">CECT 8236</strain>
    </source>
</reference>
<evidence type="ECO:0000259" key="2">
    <source>
        <dbReference type="Pfam" id="PF01321"/>
    </source>
</evidence>
<dbReference type="AlphaFoldDB" id="A0A3D9IWG5"/>
<organism evidence="3 4">
    <name type="scientific">Cohnella lupini</name>
    <dbReference type="NCBI Taxonomy" id="1294267"/>
    <lineage>
        <taxon>Bacteria</taxon>
        <taxon>Bacillati</taxon>
        <taxon>Bacillota</taxon>
        <taxon>Bacilli</taxon>
        <taxon>Bacillales</taxon>
        <taxon>Paenibacillaceae</taxon>
        <taxon>Cohnella</taxon>
    </lineage>
</organism>
<dbReference type="EMBL" id="QRDY01000001">
    <property type="protein sequence ID" value="RED65937.1"/>
    <property type="molecule type" value="Genomic_DNA"/>
</dbReference>